<evidence type="ECO:0000256" key="10">
    <source>
        <dbReference type="HAMAP-Rule" id="MF_00123"/>
    </source>
</evidence>
<dbReference type="Pfam" id="PF03485">
    <property type="entry name" value="Arg_tRNA_synt_N"/>
    <property type="match status" value="1"/>
</dbReference>
<evidence type="ECO:0000256" key="8">
    <source>
        <dbReference type="ARBA" id="ARBA00023146"/>
    </source>
</evidence>
<dbReference type="SUPFAM" id="SSF55190">
    <property type="entry name" value="Arginyl-tRNA synthetase (ArgRS), N-terminal 'additional' domain"/>
    <property type="match status" value="1"/>
</dbReference>
<sequence>MDSFKKSIAASIAKAIQVKLAENEIMQAIERPPKPELGDYAFPSFRLAKMLKKNPNEIAAEIAAKIKLPKEVSEIKTAGPYVNFFLSKSVLTEQTISSILKQKEKYGSSLTKKGEKIMVEYSSPNTNKPLHIGHLRNDSIGMSIVKVLEVSGAKVIKANLFSDRGIHICQSMLAYKKWGNEEKPGKLKPDHLVGKYYVLFNQKLKEEPSLKEELSGMLRKWETNDKTTKKLWNKMNGWAMKGFKETYKNFGSEFDAVFFESDFYHKAKPLVELGLKKRVFFRDESGAVIASLKERGLENKTILRADGTSIYITNDLPLTKHKFEHFKLDKALWVVASEQDNYFRQLFLVLKLLGFKWAENCHHLSYGLVKLEGGTLKSREGKVVDADELIESVTELALKELGKRYPELSAKERNERAKKICLAAIKFYMLKNDLNKEIMFEMNRAVSFEGDSGPYVQYTYARAKSILRKLKRTGKIDFSALQEKEEIELLNILRDFPAVVETTARSLSPHSICQYLLSLGAAFNTFYHQHQVIKADSKTSNARLALVEATSIVLKNGLRLLNIDALERM</sequence>
<name>A0A7J4IU21_9ARCH</name>
<evidence type="ECO:0000259" key="13">
    <source>
        <dbReference type="SMART" id="SM01016"/>
    </source>
</evidence>
<reference evidence="15" key="2">
    <citation type="submission" date="2021-03" db="EMBL/GenBank/DDBJ databases">
        <authorList>
            <person name="Jaffe A."/>
        </authorList>
    </citation>
    <scope>NUCLEOTIDE SEQUENCE</scope>
    <source>
        <strain evidence="15">RIFCSPHIGHO2_01_FULL_GW2011_AR10_43_9</strain>
    </source>
</reference>
<dbReference type="AlphaFoldDB" id="A0A7J4IU21"/>
<dbReference type="InterPro" id="IPR001278">
    <property type="entry name" value="Arg-tRNA-ligase"/>
</dbReference>
<dbReference type="FunFam" id="1.10.730.10:FF:000008">
    <property type="entry name" value="Arginine--tRNA ligase"/>
    <property type="match status" value="1"/>
</dbReference>
<keyword evidence="8 10" id="KW-0030">Aminoacyl-tRNA synthetase</keyword>
<dbReference type="SUPFAM" id="SSF47323">
    <property type="entry name" value="Anticodon-binding domain of a subclass of class I aminoacyl-tRNA synthetases"/>
    <property type="match status" value="1"/>
</dbReference>
<dbReference type="InterPro" id="IPR036695">
    <property type="entry name" value="Arg-tRNA-synth_N_sf"/>
</dbReference>
<dbReference type="InterPro" id="IPR001412">
    <property type="entry name" value="aa-tRNA-synth_I_CS"/>
</dbReference>
<dbReference type="PANTHER" id="PTHR11956:SF5">
    <property type="entry name" value="ARGININE--TRNA LIGASE, CYTOPLASMIC"/>
    <property type="match status" value="1"/>
</dbReference>
<evidence type="ECO:0000256" key="2">
    <source>
        <dbReference type="ARBA" id="ARBA00005594"/>
    </source>
</evidence>
<keyword evidence="7 10" id="KW-0648">Protein biosynthesis</keyword>
<keyword evidence="3 10" id="KW-0963">Cytoplasm</keyword>
<proteinExistence type="inferred from homology"/>
<evidence type="ECO:0000259" key="12">
    <source>
        <dbReference type="SMART" id="SM00836"/>
    </source>
</evidence>
<dbReference type="GO" id="GO:0005737">
    <property type="term" value="C:cytoplasm"/>
    <property type="evidence" value="ECO:0007669"/>
    <property type="project" value="UniProtKB-SubCell"/>
</dbReference>
<evidence type="ECO:0000256" key="1">
    <source>
        <dbReference type="ARBA" id="ARBA00004496"/>
    </source>
</evidence>
<dbReference type="InterPro" id="IPR008909">
    <property type="entry name" value="DALR_anticod-bd"/>
</dbReference>
<evidence type="ECO:0000256" key="11">
    <source>
        <dbReference type="RuleBase" id="RU363038"/>
    </source>
</evidence>
<dbReference type="SMART" id="SM01016">
    <property type="entry name" value="Arg_tRNA_synt_N"/>
    <property type="match status" value="1"/>
</dbReference>
<evidence type="ECO:0000313" key="15">
    <source>
        <dbReference type="EMBL" id="MBS3058989.1"/>
    </source>
</evidence>
<comment type="subcellular location">
    <subcellularLocation>
        <location evidence="1 10">Cytoplasm</location>
    </subcellularLocation>
</comment>
<keyword evidence="5 10" id="KW-0547">Nucleotide-binding</keyword>
<reference evidence="15" key="3">
    <citation type="submission" date="2021-05" db="EMBL/GenBank/DDBJ databases">
        <title>Protein family content uncovers lineage relationships and bacterial pathway maintenance mechanisms in DPANN archaea.</title>
        <authorList>
            <person name="Castelle C.J."/>
            <person name="Meheust R."/>
            <person name="Jaffe A.L."/>
            <person name="Seitz K."/>
            <person name="Gong X."/>
            <person name="Baker B.J."/>
            <person name="Banfield J.F."/>
        </authorList>
    </citation>
    <scope>NUCLEOTIDE SEQUENCE</scope>
    <source>
        <strain evidence="15">RIFCSPHIGHO2_01_FULL_GW2011_AR10_43_9</strain>
    </source>
</reference>
<feature type="domain" description="Arginyl tRNA synthetase N-terminal" evidence="13">
    <location>
        <begin position="2"/>
        <end position="86"/>
    </location>
</feature>
<dbReference type="PANTHER" id="PTHR11956">
    <property type="entry name" value="ARGINYL-TRNA SYNTHETASE"/>
    <property type="match status" value="1"/>
</dbReference>
<dbReference type="PROSITE" id="PS00178">
    <property type="entry name" value="AA_TRNA_LIGASE_I"/>
    <property type="match status" value="1"/>
</dbReference>
<accession>A0A7J4IU21</accession>
<dbReference type="Gene3D" id="1.10.730.10">
    <property type="entry name" value="Isoleucyl-tRNA Synthetase, Domain 1"/>
    <property type="match status" value="1"/>
</dbReference>
<feature type="domain" description="DALR anticodon binding" evidence="12">
    <location>
        <begin position="456"/>
        <end position="569"/>
    </location>
</feature>
<dbReference type="EMBL" id="JAGVWF010000013">
    <property type="protein sequence ID" value="MBS3058989.1"/>
    <property type="molecule type" value="Genomic_DNA"/>
</dbReference>
<dbReference type="InterPro" id="IPR009080">
    <property type="entry name" value="tRNAsynth_Ia_anticodon-bd"/>
</dbReference>
<organism evidence="14 16">
    <name type="scientific">Candidatus Iainarchaeum sp</name>
    <dbReference type="NCBI Taxonomy" id="3101447"/>
    <lineage>
        <taxon>Archaea</taxon>
        <taxon>Candidatus Iainarchaeota</taxon>
        <taxon>Candidatus Iainarchaeia</taxon>
        <taxon>Candidatus Iainarchaeales</taxon>
        <taxon>Candidatus Iainarchaeaceae</taxon>
        <taxon>Candidatus Iainarchaeum</taxon>
    </lineage>
</organism>
<dbReference type="Pfam" id="PF05746">
    <property type="entry name" value="DALR_1"/>
    <property type="match status" value="1"/>
</dbReference>
<evidence type="ECO:0000256" key="3">
    <source>
        <dbReference type="ARBA" id="ARBA00022490"/>
    </source>
</evidence>
<evidence type="ECO:0000313" key="14">
    <source>
        <dbReference type="EMBL" id="HIH08993.1"/>
    </source>
</evidence>
<dbReference type="Proteomes" id="UP000683213">
    <property type="component" value="Unassembled WGS sequence"/>
</dbReference>
<dbReference type="SUPFAM" id="SSF52374">
    <property type="entry name" value="Nucleotidylyl transferase"/>
    <property type="match status" value="1"/>
</dbReference>
<dbReference type="EC" id="6.1.1.19" evidence="10"/>
<evidence type="ECO:0000256" key="9">
    <source>
        <dbReference type="ARBA" id="ARBA00049339"/>
    </source>
</evidence>
<feature type="short sequence motif" description="'HIGH' region" evidence="10">
    <location>
        <begin position="124"/>
        <end position="134"/>
    </location>
</feature>
<evidence type="ECO:0000256" key="5">
    <source>
        <dbReference type="ARBA" id="ARBA00022741"/>
    </source>
</evidence>
<dbReference type="GO" id="GO:0004814">
    <property type="term" value="F:arginine-tRNA ligase activity"/>
    <property type="evidence" value="ECO:0007669"/>
    <property type="project" value="UniProtKB-UniRule"/>
</dbReference>
<dbReference type="GO" id="GO:0006420">
    <property type="term" value="P:arginyl-tRNA aminoacylation"/>
    <property type="evidence" value="ECO:0007669"/>
    <property type="project" value="UniProtKB-UniRule"/>
</dbReference>
<comment type="catalytic activity">
    <reaction evidence="9 10">
        <text>tRNA(Arg) + L-arginine + ATP = L-arginyl-tRNA(Arg) + AMP + diphosphate</text>
        <dbReference type="Rhea" id="RHEA:20301"/>
        <dbReference type="Rhea" id="RHEA-COMP:9658"/>
        <dbReference type="Rhea" id="RHEA-COMP:9673"/>
        <dbReference type="ChEBI" id="CHEBI:30616"/>
        <dbReference type="ChEBI" id="CHEBI:32682"/>
        <dbReference type="ChEBI" id="CHEBI:33019"/>
        <dbReference type="ChEBI" id="CHEBI:78442"/>
        <dbReference type="ChEBI" id="CHEBI:78513"/>
        <dbReference type="ChEBI" id="CHEBI:456215"/>
        <dbReference type="EC" id="6.1.1.19"/>
    </reaction>
</comment>
<dbReference type="Pfam" id="PF00750">
    <property type="entry name" value="tRNA-synt_1d"/>
    <property type="match status" value="1"/>
</dbReference>
<evidence type="ECO:0000256" key="6">
    <source>
        <dbReference type="ARBA" id="ARBA00022840"/>
    </source>
</evidence>
<dbReference type="Gene3D" id="3.40.50.620">
    <property type="entry name" value="HUPs"/>
    <property type="match status" value="1"/>
</dbReference>
<dbReference type="EMBL" id="DUFG01000033">
    <property type="protein sequence ID" value="HIH08993.1"/>
    <property type="molecule type" value="Genomic_DNA"/>
</dbReference>
<evidence type="ECO:0000256" key="7">
    <source>
        <dbReference type="ARBA" id="ARBA00022917"/>
    </source>
</evidence>
<keyword evidence="4 10" id="KW-0436">Ligase</keyword>
<protein>
    <recommendedName>
        <fullName evidence="10">Arginine--tRNA ligase</fullName>
        <ecNumber evidence="10">6.1.1.19</ecNumber>
    </recommendedName>
    <alternativeName>
        <fullName evidence="10">Arginyl-tRNA synthetase</fullName>
        <shortName evidence="10">ArgRS</shortName>
    </alternativeName>
</protein>
<keyword evidence="6 10" id="KW-0067">ATP-binding</keyword>
<evidence type="ECO:0000313" key="16">
    <source>
        <dbReference type="Proteomes" id="UP000577419"/>
    </source>
</evidence>
<dbReference type="GO" id="GO:0005524">
    <property type="term" value="F:ATP binding"/>
    <property type="evidence" value="ECO:0007669"/>
    <property type="project" value="UniProtKB-UniRule"/>
</dbReference>
<dbReference type="Gene3D" id="3.30.1360.70">
    <property type="entry name" value="Arginyl tRNA synthetase N-terminal domain"/>
    <property type="match status" value="1"/>
</dbReference>
<dbReference type="InterPro" id="IPR014729">
    <property type="entry name" value="Rossmann-like_a/b/a_fold"/>
</dbReference>
<dbReference type="HAMAP" id="MF_00123">
    <property type="entry name" value="Arg_tRNA_synth"/>
    <property type="match status" value="1"/>
</dbReference>
<reference evidence="16" key="1">
    <citation type="journal article" date="2020" name="bioRxiv">
        <title>A rank-normalized archaeal taxonomy based on genome phylogeny resolves widespread incomplete and uneven classifications.</title>
        <authorList>
            <person name="Rinke C."/>
            <person name="Chuvochina M."/>
            <person name="Mussig A.J."/>
            <person name="Chaumeil P.-A."/>
            <person name="Waite D.W."/>
            <person name="Whitman W.B."/>
            <person name="Parks D.H."/>
            <person name="Hugenholtz P."/>
        </authorList>
    </citation>
    <scope>NUCLEOTIDE SEQUENCE [LARGE SCALE GENOMIC DNA]</scope>
</reference>
<dbReference type="CDD" id="cd07956">
    <property type="entry name" value="Anticodon_Ia_Arg"/>
    <property type="match status" value="1"/>
</dbReference>
<dbReference type="SMART" id="SM00836">
    <property type="entry name" value="DALR_1"/>
    <property type="match status" value="1"/>
</dbReference>
<dbReference type="InterPro" id="IPR005148">
    <property type="entry name" value="Arg-tRNA-synth_N"/>
</dbReference>
<comment type="caution">
    <text evidence="14">The sequence shown here is derived from an EMBL/GenBank/DDBJ whole genome shotgun (WGS) entry which is preliminary data.</text>
</comment>
<dbReference type="Proteomes" id="UP000577419">
    <property type="component" value="Unassembled WGS sequence"/>
</dbReference>
<dbReference type="InterPro" id="IPR035684">
    <property type="entry name" value="ArgRS_core"/>
</dbReference>
<evidence type="ECO:0000256" key="4">
    <source>
        <dbReference type="ARBA" id="ARBA00022598"/>
    </source>
</evidence>
<dbReference type="PRINTS" id="PR01038">
    <property type="entry name" value="TRNASYNTHARG"/>
</dbReference>
<dbReference type="NCBIfam" id="TIGR00456">
    <property type="entry name" value="argS"/>
    <property type="match status" value="1"/>
</dbReference>
<comment type="similarity">
    <text evidence="2 10 11">Belongs to the class-I aminoacyl-tRNA synthetase family.</text>
</comment>
<gene>
    <name evidence="10 14" type="primary">argS</name>
    <name evidence="14" type="ORF">HA237_06590</name>
    <name evidence="15" type="ORF">J4224_01015</name>
</gene>